<keyword evidence="8" id="KW-0614">Plasmid</keyword>
<feature type="domain" description="RNA polymerase sigma-70 region 2" evidence="6">
    <location>
        <begin position="16"/>
        <end position="75"/>
    </location>
</feature>
<dbReference type="RefSeq" id="WP_013483710.1">
    <property type="nucleotide sequence ID" value="NC_014825.1"/>
</dbReference>
<keyword evidence="4" id="KW-0238">DNA-binding</keyword>
<keyword evidence="3" id="KW-0731">Sigma factor</keyword>
<dbReference type="Gene3D" id="1.10.1740.10">
    <property type="match status" value="1"/>
</dbReference>
<feature type="domain" description="RNA polymerase sigma factor 70 region 4 type 2" evidence="7">
    <location>
        <begin position="103"/>
        <end position="155"/>
    </location>
</feature>
<dbReference type="Gene3D" id="1.10.10.10">
    <property type="entry name" value="Winged helix-like DNA-binding domain superfamily/Winged helix DNA-binding domain"/>
    <property type="match status" value="1"/>
</dbReference>
<dbReference type="EMBL" id="CP002405">
    <property type="protein sequence ID" value="ADU24165.1"/>
    <property type="molecule type" value="Genomic_DNA"/>
</dbReference>
<keyword evidence="2" id="KW-0805">Transcription regulation</keyword>
<dbReference type="GO" id="GO:0003677">
    <property type="term" value="F:DNA binding"/>
    <property type="evidence" value="ECO:0007669"/>
    <property type="project" value="UniProtKB-KW"/>
</dbReference>
<dbReference type="NCBIfam" id="TIGR02937">
    <property type="entry name" value="sigma70-ECF"/>
    <property type="match status" value="1"/>
</dbReference>
<dbReference type="InterPro" id="IPR036388">
    <property type="entry name" value="WH-like_DNA-bd_sf"/>
</dbReference>
<evidence type="ECO:0000256" key="2">
    <source>
        <dbReference type="ARBA" id="ARBA00023015"/>
    </source>
</evidence>
<evidence type="ECO:0000259" key="7">
    <source>
        <dbReference type="Pfam" id="PF08281"/>
    </source>
</evidence>
<dbReference type="Pfam" id="PF04542">
    <property type="entry name" value="Sigma70_r2"/>
    <property type="match status" value="1"/>
</dbReference>
<geneLocation type="plasmid" evidence="8 9">
    <name>pRUMAL02</name>
</geneLocation>
<evidence type="ECO:0000313" key="9">
    <source>
        <dbReference type="Proteomes" id="UP000006919"/>
    </source>
</evidence>
<comment type="similarity">
    <text evidence="1">Belongs to the sigma-70 factor family. ECF subfamily.</text>
</comment>
<dbReference type="HOGENOM" id="CLU_505190_0_0_9"/>
<dbReference type="GO" id="GO:0006352">
    <property type="term" value="P:DNA-templated transcription initiation"/>
    <property type="evidence" value="ECO:0007669"/>
    <property type="project" value="InterPro"/>
</dbReference>
<evidence type="ECO:0000256" key="3">
    <source>
        <dbReference type="ARBA" id="ARBA00023082"/>
    </source>
</evidence>
<organism evidence="8 9">
    <name type="scientific">Ruminococcus albus (strain ATCC 27210 / DSM 20455 / JCM 14654 / NCDO 2250 / 7)</name>
    <dbReference type="NCBI Taxonomy" id="697329"/>
    <lineage>
        <taxon>Bacteria</taxon>
        <taxon>Bacillati</taxon>
        <taxon>Bacillota</taxon>
        <taxon>Clostridia</taxon>
        <taxon>Eubacteriales</taxon>
        <taxon>Oscillospiraceae</taxon>
        <taxon>Ruminococcus</taxon>
    </lineage>
</organism>
<name>E6UKG9_RUMA7</name>
<dbReference type="OrthoDB" id="9784984at2"/>
<dbReference type="InterPro" id="IPR013249">
    <property type="entry name" value="RNA_pol_sigma70_r4_t2"/>
</dbReference>
<dbReference type="InterPro" id="IPR013325">
    <property type="entry name" value="RNA_pol_sigma_r2"/>
</dbReference>
<protein>
    <submittedName>
        <fullName evidence="8">RNA polymerase, sigma-24 subunit, ECF subfamily</fullName>
    </submittedName>
</protein>
<dbReference type="GO" id="GO:0016987">
    <property type="term" value="F:sigma factor activity"/>
    <property type="evidence" value="ECO:0007669"/>
    <property type="project" value="UniProtKB-KW"/>
</dbReference>
<dbReference type="PANTHER" id="PTHR43133">
    <property type="entry name" value="RNA POLYMERASE ECF-TYPE SIGMA FACTO"/>
    <property type="match status" value="1"/>
</dbReference>
<dbReference type="SUPFAM" id="SSF88946">
    <property type="entry name" value="Sigma2 domain of RNA polymerase sigma factors"/>
    <property type="match status" value="1"/>
</dbReference>
<dbReference type="Pfam" id="PF08281">
    <property type="entry name" value="Sigma70_r4_2"/>
    <property type="match status" value="1"/>
</dbReference>
<reference evidence="9" key="1">
    <citation type="journal article" date="2011" name="J. Bacteriol.">
        <title>Complete genome of the cellulolytic ruminal bacterium Ruminococcus albus 7.</title>
        <authorList>
            <person name="Suen G."/>
            <person name="Stevenson D.M."/>
            <person name="Bruce D.C."/>
            <person name="Chertkov O."/>
            <person name="Copeland A."/>
            <person name="Cheng J.F."/>
            <person name="Detter C."/>
            <person name="Detter J.C."/>
            <person name="Goodwin L.A."/>
            <person name="Han C.S."/>
            <person name="Hauser L.J."/>
            <person name="Ivanova N.N."/>
            <person name="Kyrpides N.C."/>
            <person name="Land M.L."/>
            <person name="Lapidus A."/>
            <person name="Lucas S."/>
            <person name="Ovchinnikova G."/>
            <person name="Pitluck S."/>
            <person name="Tapia R."/>
            <person name="Woyke T."/>
            <person name="Boyum J."/>
            <person name="Mead D."/>
            <person name="Weimer P.J."/>
        </authorList>
    </citation>
    <scope>NUCLEOTIDE SEQUENCE [LARGE SCALE GENOMIC DNA]</scope>
    <source>
        <strain evidence="9">ATCC 27210 / DSM 20455 / JCM 14654 / NCDO 2250 / 7</strain>
        <plasmid evidence="9">pRUMAL02</plasmid>
    </source>
</reference>
<dbReference type="PANTHER" id="PTHR43133:SF8">
    <property type="entry name" value="RNA POLYMERASE SIGMA FACTOR HI_1459-RELATED"/>
    <property type="match status" value="1"/>
</dbReference>
<evidence type="ECO:0000259" key="6">
    <source>
        <dbReference type="Pfam" id="PF04542"/>
    </source>
</evidence>
<evidence type="ECO:0000313" key="8">
    <source>
        <dbReference type="EMBL" id="ADU24165.1"/>
    </source>
</evidence>
<dbReference type="CDD" id="cd06171">
    <property type="entry name" value="Sigma70_r4"/>
    <property type="match status" value="1"/>
</dbReference>
<evidence type="ECO:0000256" key="5">
    <source>
        <dbReference type="ARBA" id="ARBA00023163"/>
    </source>
</evidence>
<proteinExistence type="inferred from homology"/>
<dbReference type="InterPro" id="IPR014284">
    <property type="entry name" value="RNA_pol_sigma-70_dom"/>
</dbReference>
<accession>E6UKG9</accession>
<keyword evidence="5" id="KW-0804">Transcription</keyword>
<dbReference type="KEGG" id="ral:Rumal_3730"/>
<dbReference type="InterPro" id="IPR013324">
    <property type="entry name" value="RNA_pol_sigma_r3/r4-like"/>
</dbReference>
<gene>
    <name evidence="8" type="ordered locus">Rumal_3730</name>
</gene>
<dbReference type="AlphaFoldDB" id="E6UKG9"/>
<dbReference type="Proteomes" id="UP000006919">
    <property type="component" value="Plasmid pRUMAL02"/>
</dbReference>
<dbReference type="InterPro" id="IPR007627">
    <property type="entry name" value="RNA_pol_sigma70_r2"/>
</dbReference>
<dbReference type="InterPro" id="IPR039425">
    <property type="entry name" value="RNA_pol_sigma-70-like"/>
</dbReference>
<evidence type="ECO:0000256" key="4">
    <source>
        <dbReference type="ARBA" id="ARBA00023125"/>
    </source>
</evidence>
<evidence type="ECO:0000256" key="1">
    <source>
        <dbReference type="ARBA" id="ARBA00010641"/>
    </source>
</evidence>
<sequence>MTAYEYREQIEMMSKSMFRYCLSRTGSYHDAEDLAQEIMLISCKGEQSFENEKAFYAFVWRTADNILKSWYRSRRDTAELDETISDGSWEALEEKAQENEQLRLITRELSMLNSNYRKAMVAYYVDEMSVREISESFGITQSMVKYLLFQSRKKIREGTVMERDFGKLSYAPVELNMLFWGTNNKYFRKFDDKLSHNILMCCYYDKQSEEQIALQLGVPTAYLEDGLKKLVEYDLLNVKNGFYQTNVPIFTNDVFAEIKKASKTAVEDISNTIATEIDDSMDDIRILGFYGSDAPDNTIKWMLLSLILRLAYCDMAFDEPPLDFPTDVFGEKCFRFFVEKSESDPYGVGTYGIHSNDGMIIFWDVLINGERLHPYVSDAMADMLVTLAKRQPQTDNEKLVCSELIKLGLAVKTDEGIRPNFPCLTKEQGDVLNNGILGLCRSICDNVNSRTGNIRKVLLEHTPQHLADYVSKMAQLLSYRETEQIMQTLCERGWLLPMKGGMSGTTVMYLYN</sequence>
<dbReference type="SUPFAM" id="SSF88659">
    <property type="entry name" value="Sigma3 and sigma4 domains of RNA polymerase sigma factors"/>
    <property type="match status" value="1"/>
</dbReference>